<dbReference type="STRING" id="55758.MBFIL_06240"/>
<accession>A0A166DJ43</accession>
<comment type="caution">
    <text evidence="1">The sequence shown here is derived from an EMBL/GenBank/DDBJ whole genome shotgun (WGS) entry which is preliminary data.</text>
</comment>
<name>A0A166DJ43_9EURY</name>
<reference evidence="1 2" key="1">
    <citation type="submission" date="2016-04" db="EMBL/GenBank/DDBJ databases">
        <title>Genome sequence of Methanobrevibacter filiformis DSM 11501.</title>
        <authorList>
            <person name="Poehlein A."/>
            <person name="Seedorf H."/>
            <person name="Daniel R."/>
        </authorList>
    </citation>
    <scope>NUCLEOTIDE SEQUENCE [LARGE SCALE GENOMIC DNA]</scope>
    <source>
        <strain evidence="1 2">DSM 11501</strain>
    </source>
</reference>
<dbReference type="Pfam" id="PF09959">
    <property type="entry name" value="DUF2193"/>
    <property type="match status" value="1"/>
</dbReference>
<dbReference type="InterPro" id="IPR018694">
    <property type="entry name" value="DUF2193"/>
</dbReference>
<dbReference type="Proteomes" id="UP000077066">
    <property type="component" value="Unassembled WGS sequence"/>
</dbReference>
<organism evidence="1 2">
    <name type="scientific">Methanobrevibacter filiformis</name>
    <dbReference type="NCBI Taxonomy" id="55758"/>
    <lineage>
        <taxon>Archaea</taxon>
        <taxon>Methanobacteriati</taxon>
        <taxon>Methanobacteriota</taxon>
        <taxon>Methanomada group</taxon>
        <taxon>Methanobacteria</taxon>
        <taxon>Methanobacteriales</taxon>
        <taxon>Methanobacteriaceae</taxon>
        <taxon>Methanobrevibacter</taxon>
    </lineage>
</organism>
<dbReference type="EMBL" id="LWMT01000090">
    <property type="protein sequence ID" value="KZX15652.1"/>
    <property type="molecule type" value="Genomic_DNA"/>
</dbReference>
<dbReference type="AlphaFoldDB" id="A0A166DJ43"/>
<protein>
    <submittedName>
        <fullName evidence="1">Uncharacterized protein</fullName>
    </submittedName>
</protein>
<dbReference type="PATRIC" id="fig|55758.3.peg.699"/>
<evidence type="ECO:0000313" key="1">
    <source>
        <dbReference type="EMBL" id="KZX15652.1"/>
    </source>
</evidence>
<sequence>MTAIGKQAQSVINLHVNSVNTHFNTLSRLTDTVRPEDDPFVEHYQSPAILEILYEEDRDFKNSLNTFLDSIAKSENLIGKEVIRRYGGFYRPTCVVEFALIPKSTSNIVNQVLIKTDIP</sequence>
<keyword evidence="2" id="KW-1185">Reference proteome</keyword>
<gene>
    <name evidence="1" type="ORF">MBFIL_06240</name>
</gene>
<evidence type="ECO:0000313" key="2">
    <source>
        <dbReference type="Proteomes" id="UP000077066"/>
    </source>
</evidence>
<proteinExistence type="predicted"/>